<feature type="transmembrane region" description="Helical" evidence="6">
    <location>
        <begin position="101"/>
        <end position="123"/>
    </location>
</feature>
<evidence type="ECO:0000256" key="5">
    <source>
        <dbReference type="ARBA" id="ARBA00023136"/>
    </source>
</evidence>
<dbReference type="Pfam" id="PF07690">
    <property type="entry name" value="MFS_1"/>
    <property type="match status" value="1"/>
</dbReference>
<organism evidence="7 8">
    <name type="scientific">Rhizobium oryziradicis</name>
    <dbReference type="NCBI Taxonomy" id="1867956"/>
    <lineage>
        <taxon>Bacteria</taxon>
        <taxon>Pseudomonadati</taxon>
        <taxon>Pseudomonadota</taxon>
        <taxon>Alphaproteobacteria</taxon>
        <taxon>Hyphomicrobiales</taxon>
        <taxon>Rhizobiaceae</taxon>
        <taxon>Rhizobium/Agrobacterium group</taxon>
        <taxon>Rhizobium</taxon>
    </lineage>
</organism>
<dbReference type="SUPFAM" id="SSF103473">
    <property type="entry name" value="MFS general substrate transporter"/>
    <property type="match status" value="1"/>
</dbReference>
<feature type="transmembrane region" description="Helical" evidence="6">
    <location>
        <begin position="214"/>
        <end position="234"/>
    </location>
</feature>
<evidence type="ECO:0000256" key="1">
    <source>
        <dbReference type="ARBA" id="ARBA00004141"/>
    </source>
</evidence>
<keyword evidence="8" id="KW-1185">Reference proteome</keyword>
<evidence type="ECO:0000313" key="8">
    <source>
        <dbReference type="Proteomes" id="UP000186894"/>
    </source>
</evidence>
<dbReference type="AlphaFoldDB" id="A0A1Q8ZKG9"/>
<dbReference type="STRING" id="1867956.BJF95_12490"/>
<feature type="transmembrane region" description="Helical" evidence="6">
    <location>
        <begin position="165"/>
        <end position="186"/>
    </location>
</feature>
<name>A0A1Q8ZKG9_9HYPH</name>
<feature type="transmembrane region" description="Helical" evidence="6">
    <location>
        <begin position="240"/>
        <end position="257"/>
    </location>
</feature>
<evidence type="ECO:0000256" key="4">
    <source>
        <dbReference type="ARBA" id="ARBA00022989"/>
    </source>
</evidence>
<dbReference type="RefSeq" id="WP_075641742.1">
    <property type="nucleotide sequence ID" value="NZ_MKIM01000033.1"/>
</dbReference>
<evidence type="ECO:0000313" key="7">
    <source>
        <dbReference type="EMBL" id="OLP42271.1"/>
    </source>
</evidence>
<dbReference type="GO" id="GO:0022857">
    <property type="term" value="F:transmembrane transporter activity"/>
    <property type="evidence" value="ECO:0007669"/>
    <property type="project" value="InterPro"/>
</dbReference>
<keyword evidence="4 6" id="KW-1133">Transmembrane helix</keyword>
<comment type="subcellular location">
    <subcellularLocation>
        <location evidence="1">Membrane</location>
        <topology evidence="1">Multi-pass membrane protein</topology>
    </subcellularLocation>
</comment>
<dbReference type="EMBL" id="MKIM01000033">
    <property type="protein sequence ID" value="OLP42271.1"/>
    <property type="molecule type" value="Genomic_DNA"/>
</dbReference>
<keyword evidence="2" id="KW-0813">Transport</keyword>
<keyword evidence="5 6" id="KW-0472">Membrane</keyword>
<dbReference type="PANTHER" id="PTHR43385:SF1">
    <property type="entry name" value="RIBOFLAVIN TRANSPORTER RIBJ"/>
    <property type="match status" value="1"/>
</dbReference>
<dbReference type="Proteomes" id="UP000186894">
    <property type="component" value="Unassembled WGS sequence"/>
</dbReference>
<feature type="transmembrane region" description="Helical" evidence="6">
    <location>
        <begin position="371"/>
        <end position="391"/>
    </location>
</feature>
<sequence>MSERPPIATILALGLTQIIGYGTLYYSFSILAPDMAKDLHWSSEWIFAALSVALLLGGLSAPWLGRAMDHFGAGWVMTAGSAIAATALVACAYAPGKTGFVAALIVIEVAANLVQYGAAFALLVQASPHTAQRSITYLTLIAGFASTIFWPITTLLHAHLSWQNVYLVFAGLNLLVCLPVHAWLAFGLARNTTRKQDSAKEVVEGCLGPDIRPLGFLLMVVGFSLQSLVSAAILVHMVPLLSGLGLGATAAIVGTVFGPSQVLSRFTNMVLGGNLPPLALATIASALIPGGVLILIVTAPSVVGAMAFALVFGLGSGLFSIVTGTLPLMLFGSDGYGRLQGKVMAARLIVSATAPFALAFAIVHIGTFVSLTITAVLGAFAVVAFLSIAHLQRRAPSLVQKASL</sequence>
<dbReference type="NCBIfam" id="NF033733">
    <property type="entry name" value="MFS_ArsK"/>
    <property type="match status" value="1"/>
</dbReference>
<evidence type="ECO:0000256" key="3">
    <source>
        <dbReference type="ARBA" id="ARBA00022692"/>
    </source>
</evidence>
<dbReference type="GO" id="GO:0016020">
    <property type="term" value="C:membrane"/>
    <property type="evidence" value="ECO:0007669"/>
    <property type="project" value="UniProtKB-SubCell"/>
</dbReference>
<feature type="transmembrane region" description="Helical" evidence="6">
    <location>
        <begin position="7"/>
        <end position="25"/>
    </location>
</feature>
<comment type="caution">
    <text evidence="7">The sequence shown here is derived from an EMBL/GenBank/DDBJ whole genome shotgun (WGS) entry which is preliminary data.</text>
</comment>
<evidence type="ECO:0000256" key="6">
    <source>
        <dbReference type="SAM" id="Phobius"/>
    </source>
</evidence>
<gene>
    <name evidence="7" type="ORF">BJF95_12490</name>
</gene>
<feature type="transmembrane region" description="Helical" evidence="6">
    <location>
        <begin position="344"/>
        <end position="365"/>
    </location>
</feature>
<reference evidence="7 8" key="1">
    <citation type="submission" date="2016-09" db="EMBL/GenBank/DDBJ databases">
        <title>Rhizobium oryziradicis sp. nov., isolated from the root of rice.</title>
        <authorList>
            <person name="Zhao J."/>
            <person name="Zhang X."/>
        </authorList>
    </citation>
    <scope>NUCLEOTIDE SEQUENCE [LARGE SCALE GENOMIC DNA]</scope>
    <source>
        <strain evidence="7 8">N19</strain>
    </source>
</reference>
<proteinExistence type="predicted"/>
<dbReference type="InterPro" id="IPR052983">
    <property type="entry name" value="MFS_Riboflavin_Transporter"/>
</dbReference>
<dbReference type="InterPro" id="IPR036259">
    <property type="entry name" value="MFS_trans_sf"/>
</dbReference>
<feature type="transmembrane region" description="Helical" evidence="6">
    <location>
        <begin position="45"/>
        <end position="64"/>
    </location>
</feature>
<protein>
    <submittedName>
        <fullName evidence="7">MFS transporter</fullName>
    </submittedName>
</protein>
<accession>A0A1Q8ZKG9</accession>
<keyword evidence="3 6" id="KW-0812">Transmembrane</keyword>
<dbReference type="Gene3D" id="1.20.1250.20">
    <property type="entry name" value="MFS general substrate transporter like domains"/>
    <property type="match status" value="1"/>
</dbReference>
<feature type="transmembrane region" description="Helical" evidence="6">
    <location>
        <begin position="71"/>
        <end position="95"/>
    </location>
</feature>
<feature type="transmembrane region" description="Helical" evidence="6">
    <location>
        <begin position="135"/>
        <end position="153"/>
    </location>
</feature>
<evidence type="ECO:0000256" key="2">
    <source>
        <dbReference type="ARBA" id="ARBA00022448"/>
    </source>
</evidence>
<dbReference type="InterPro" id="IPR011701">
    <property type="entry name" value="MFS"/>
</dbReference>
<feature type="transmembrane region" description="Helical" evidence="6">
    <location>
        <begin position="305"/>
        <end position="332"/>
    </location>
</feature>
<dbReference type="OrthoDB" id="7200137at2"/>
<feature type="transmembrane region" description="Helical" evidence="6">
    <location>
        <begin position="278"/>
        <end position="299"/>
    </location>
</feature>
<dbReference type="PANTHER" id="PTHR43385">
    <property type="entry name" value="RIBOFLAVIN TRANSPORTER RIBJ"/>
    <property type="match status" value="1"/>
</dbReference>